<dbReference type="PROSITE" id="PS50109">
    <property type="entry name" value="HIS_KIN"/>
    <property type="match status" value="1"/>
</dbReference>
<reference evidence="11 12" key="1">
    <citation type="submission" date="2021-04" db="EMBL/GenBank/DDBJ databases">
        <title>Chitinophaga sp. nov., isolated from the rhizosphere soil.</title>
        <authorList>
            <person name="He S."/>
        </authorList>
    </citation>
    <scope>NUCLEOTIDE SEQUENCE [LARGE SCALE GENOMIC DNA]</scope>
    <source>
        <strain evidence="11 12">2R12</strain>
    </source>
</reference>
<feature type="transmembrane region" description="Helical" evidence="9">
    <location>
        <begin position="218"/>
        <end position="243"/>
    </location>
</feature>
<evidence type="ECO:0000259" key="10">
    <source>
        <dbReference type="PROSITE" id="PS50109"/>
    </source>
</evidence>
<dbReference type="SMART" id="SM00387">
    <property type="entry name" value="HATPase_c"/>
    <property type="match status" value="1"/>
</dbReference>
<dbReference type="InterPro" id="IPR003594">
    <property type="entry name" value="HATPase_dom"/>
</dbReference>
<dbReference type="Gene3D" id="1.10.287.130">
    <property type="match status" value="1"/>
</dbReference>
<dbReference type="PRINTS" id="PR00344">
    <property type="entry name" value="BCTRLSENSOR"/>
</dbReference>
<comment type="caution">
    <text evidence="11">The sequence shown here is derived from an EMBL/GenBank/DDBJ whole genome shotgun (WGS) entry which is preliminary data.</text>
</comment>
<proteinExistence type="predicted"/>
<dbReference type="Proteomes" id="UP000676386">
    <property type="component" value="Unassembled WGS sequence"/>
</dbReference>
<comment type="catalytic activity">
    <reaction evidence="1">
        <text>ATP + protein L-histidine = ADP + protein N-phospho-L-histidine.</text>
        <dbReference type="EC" id="2.7.13.3"/>
    </reaction>
</comment>
<dbReference type="CDD" id="cd00075">
    <property type="entry name" value="HATPase"/>
    <property type="match status" value="1"/>
</dbReference>
<dbReference type="SUPFAM" id="SSF55874">
    <property type="entry name" value="ATPase domain of HSP90 chaperone/DNA topoisomerase II/histidine kinase"/>
    <property type="match status" value="1"/>
</dbReference>
<name>A0ABS5J212_9BACT</name>
<dbReference type="EMBL" id="JAGTXB010000008">
    <property type="protein sequence ID" value="MBS0029240.1"/>
    <property type="molecule type" value="Genomic_DNA"/>
</dbReference>
<keyword evidence="9" id="KW-0812">Transmembrane</keyword>
<feature type="domain" description="Histidine kinase" evidence="10">
    <location>
        <begin position="259"/>
        <end position="477"/>
    </location>
</feature>
<evidence type="ECO:0000256" key="5">
    <source>
        <dbReference type="ARBA" id="ARBA00022741"/>
    </source>
</evidence>
<dbReference type="InterPro" id="IPR004358">
    <property type="entry name" value="Sig_transdc_His_kin-like_C"/>
</dbReference>
<dbReference type="SMART" id="SM00388">
    <property type="entry name" value="HisKA"/>
    <property type="match status" value="1"/>
</dbReference>
<evidence type="ECO:0000256" key="6">
    <source>
        <dbReference type="ARBA" id="ARBA00022777"/>
    </source>
</evidence>
<gene>
    <name evidence="11" type="ORF">KE626_18090</name>
</gene>
<keyword evidence="3" id="KW-0597">Phosphoprotein</keyword>
<dbReference type="InterPro" id="IPR036097">
    <property type="entry name" value="HisK_dim/P_sf"/>
</dbReference>
<keyword evidence="5" id="KW-0547">Nucleotide-binding</keyword>
<evidence type="ECO:0000256" key="1">
    <source>
        <dbReference type="ARBA" id="ARBA00000085"/>
    </source>
</evidence>
<dbReference type="CDD" id="cd00082">
    <property type="entry name" value="HisKA"/>
    <property type="match status" value="1"/>
</dbReference>
<accession>A0ABS5J212</accession>
<dbReference type="RefSeq" id="WP_211974332.1">
    <property type="nucleotide sequence ID" value="NZ_CBFHAM010000011.1"/>
</dbReference>
<dbReference type="SUPFAM" id="SSF47384">
    <property type="entry name" value="Homodimeric domain of signal transducing histidine kinase"/>
    <property type="match status" value="1"/>
</dbReference>
<dbReference type="InterPro" id="IPR005467">
    <property type="entry name" value="His_kinase_dom"/>
</dbReference>
<dbReference type="PANTHER" id="PTHR42878:SF7">
    <property type="entry name" value="SENSOR HISTIDINE KINASE GLRK"/>
    <property type="match status" value="1"/>
</dbReference>
<protein>
    <recommendedName>
        <fullName evidence="2">histidine kinase</fullName>
        <ecNumber evidence="2">2.7.13.3</ecNumber>
    </recommendedName>
</protein>
<evidence type="ECO:0000256" key="8">
    <source>
        <dbReference type="ARBA" id="ARBA00023012"/>
    </source>
</evidence>
<keyword evidence="9" id="KW-0472">Membrane</keyword>
<keyword evidence="4" id="KW-0808">Transferase</keyword>
<dbReference type="EC" id="2.7.13.3" evidence="2"/>
<keyword evidence="9" id="KW-1133">Transmembrane helix</keyword>
<sequence>MDTIIRRIWWIVIPTALAVLAFQLYWLHTSWLSQEVSFRQIATDALQKAHDVTLMESIKGMSAAGKHDNAGKVQVNSSVSIVEADRSLLDSIMKEGKIPSGFKITSKVVGESAFKRRDTLIEREIKPEESGLDLTKLVANIFSLSNLVEIDTAQLAVNYEKELKNRQITLPFKISLSSPGSRRENIPGIVTLPVIKHNKPAILMVRFDGINNLLLLKILWPIILSFFLVLLIIGCIWVLWRIIVRQKRLEVMKNDFISNITHELKTPVAILSATNEALLSFGGMNDPEKTERYLRLDQDEIRKLQELVDNIMALTRLEHGDDELAGAGEMVSLAALLKSVTQRFLGLPGVAVALDIRVTNDQLHTYPAALKTIFSNLLDNAIKYTVTAEKRITFQVRESDQHYLFFIKDQGVGIDKQHLPFIFDKFYRVPHGDIHEVKGHGLGLSHVKNLVERLNGTISVESAPGKGTVFTIQLRKL</sequence>
<keyword evidence="12" id="KW-1185">Reference proteome</keyword>
<keyword evidence="7" id="KW-0067">ATP-binding</keyword>
<evidence type="ECO:0000313" key="12">
    <source>
        <dbReference type="Proteomes" id="UP000676386"/>
    </source>
</evidence>
<keyword evidence="8" id="KW-0902">Two-component regulatory system</keyword>
<dbReference type="Gene3D" id="3.30.565.10">
    <property type="entry name" value="Histidine kinase-like ATPase, C-terminal domain"/>
    <property type="match status" value="1"/>
</dbReference>
<organism evidence="11 12">
    <name type="scientific">Chitinophaga hostae</name>
    <dbReference type="NCBI Taxonomy" id="2831022"/>
    <lineage>
        <taxon>Bacteria</taxon>
        <taxon>Pseudomonadati</taxon>
        <taxon>Bacteroidota</taxon>
        <taxon>Chitinophagia</taxon>
        <taxon>Chitinophagales</taxon>
        <taxon>Chitinophagaceae</taxon>
        <taxon>Chitinophaga</taxon>
    </lineage>
</organism>
<evidence type="ECO:0000256" key="3">
    <source>
        <dbReference type="ARBA" id="ARBA00022553"/>
    </source>
</evidence>
<evidence type="ECO:0000256" key="7">
    <source>
        <dbReference type="ARBA" id="ARBA00022840"/>
    </source>
</evidence>
<evidence type="ECO:0000313" key="11">
    <source>
        <dbReference type="EMBL" id="MBS0029240.1"/>
    </source>
</evidence>
<evidence type="ECO:0000256" key="4">
    <source>
        <dbReference type="ARBA" id="ARBA00022679"/>
    </source>
</evidence>
<dbReference type="PANTHER" id="PTHR42878">
    <property type="entry name" value="TWO-COMPONENT HISTIDINE KINASE"/>
    <property type="match status" value="1"/>
</dbReference>
<evidence type="ECO:0000256" key="2">
    <source>
        <dbReference type="ARBA" id="ARBA00012438"/>
    </source>
</evidence>
<keyword evidence="6" id="KW-0418">Kinase</keyword>
<evidence type="ECO:0000256" key="9">
    <source>
        <dbReference type="SAM" id="Phobius"/>
    </source>
</evidence>
<dbReference type="Pfam" id="PF02518">
    <property type="entry name" value="HATPase_c"/>
    <property type="match status" value="1"/>
</dbReference>
<dbReference type="InterPro" id="IPR036890">
    <property type="entry name" value="HATPase_C_sf"/>
</dbReference>
<dbReference type="InterPro" id="IPR003661">
    <property type="entry name" value="HisK_dim/P_dom"/>
</dbReference>
<dbReference type="Pfam" id="PF00512">
    <property type="entry name" value="HisKA"/>
    <property type="match status" value="1"/>
</dbReference>
<dbReference type="InterPro" id="IPR050351">
    <property type="entry name" value="BphY/WalK/GraS-like"/>
</dbReference>
<feature type="transmembrane region" description="Helical" evidence="9">
    <location>
        <begin position="7"/>
        <end position="27"/>
    </location>
</feature>